<feature type="non-terminal residue" evidence="1">
    <location>
        <position position="282"/>
    </location>
</feature>
<gene>
    <name evidence="1" type="ORF">QQ91_0010630</name>
</gene>
<evidence type="ECO:0000313" key="2">
    <source>
        <dbReference type="Proteomes" id="UP000031561"/>
    </source>
</evidence>
<organism evidence="1 2">
    <name type="scientific">Lyngbya confervoides BDU141951</name>
    <dbReference type="NCBI Taxonomy" id="1574623"/>
    <lineage>
        <taxon>Bacteria</taxon>
        <taxon>Bacillati</taxon>
        <taxon>Cyanobacteriota</taxon>
        <taxon>Cyanophyceae</taxon>
        <taxon>Oscillatoriophycideae</taxon>
        <taxon>Oscillatoriales</taxon>
        <taxon>Microcoleaceae</taxon>
        <taxon>Lyngbya</taxon>
    </lineage>
</organism>
<dbReference type="AlphaFoldDB" id="A0ABD4T465"/>
<dbReference type="RefSeq" id="WP_201277434.1">
    <property type="nucleotide sequence ID" value="NZ_JTHE03000060.1"/>
</dbReference>
<proteinExistence type="predicted"/>
<reference evidence="1 2" key="1">
    <citation type="journal article" date="2015" name="Genome Announc.">
        <title>Draft Genome Sequence of Filamentous Marine Cyanobacterium Lyngbya confervoides Strain BDU141951.</title>
        <authorList>
            <person name="Chandrababunaidu M.M."/>
            <person name="Sen D."/>
            <person name="Tripathy S."/>
        </authorList>
    </citation>
    <scope>NUCLEOTIDE SEQUENCE [LARGE SCALE GENOMIC DNA]</scope>
    <source>
        <strain evidence="1 2">BDU141951</strain>
    </source>
</reference>
<evidence type="ECO:0008006" key="3">
    <source>
        <dbReference type="Google" id="ProtNLM"/>
    </source>
</evidence>
<name>A0ABD4T465_9CYAN</name>
<dbReference type="EMBL" id="JTHE03000060">
    <property type="protein sequence ID" value="MCM1983273.1"/>
    <property type="molecule type" value="Genomic_DNA"/>
</dbReference>
<protein>
    <recommendedName>
        <fullName evidence="3">Baseplate protein J-like domain-containing protein</fullName>
    </recommendedName>
</protein>
<evidence type="ECO:0000313" key="1">
    <source>
        <dbReference type="EMBL" id="MCM1983273.1"/>
    </source>
</evidence>
<accession>A0ABD4T465</accession>
<comment type="caution">
    <text evidence="1">The sequence shown here is derived from an EMBL/GenBank/DDBJ whole genome shotgun (WGS) entry which is preliminary data.</text>
</comment>
<sequence>MNPCCPCDTLIHPGKPMIPAGLTDLPRQLATFADFRQVMLREIPTQAALSQWRSREGEDLGLMLLEMWAYVLDLLSFYDRQIAHETYLRTAVRSASLYQLVQMIGYQPRPALAAAVVLGAIATGNQAVTLPPRTGFRSDAFGDEPPQIFETEQEQLIHPLTNEWQVAPTRDRNFPGELLLEQTSLSPDQLVLLSWGNQHHGGRVQQVEAIAALDGNTYLQVRITPPPAIDTNVQLSNLQLLTPTVSARLNLSRVPPPSMTPPSLGSFEFDQSNSVAQAQLAV</sequence>
<dbReference type="Proteomes" id="UP000031561">
    <property type="component" value="Unassembled WGS sequence"/>
</dbReference>
<keyword evidence="2" id="KW-1185">Reference proteome</keyword>